<dbReference type="EMBL" id="JAFCJH010000124">
    <property type="protein sequence ID" value="MBR0801875.1"/>
    <property type="molecule type" value="Genomic_DNA"/>
</dbReference>
<name>A0ABS5FYJ0_9BRAD</name>
<accession>A0ABS5FYJ0</accession>
<sequence length="77" mass="8932">MAEDAETLFARAEAAILAAKRLVDANEEWQDRTRCTVRRRELRALFEANGWLIIYPQDLAELPLPPYRPFPSKDDET</sequence>
<dbReference type="RefSeq" id="WP_212495755.1">
    <property type="nucleotide sequence ID" value="NZ_JAFCJH010000124.1"/>
</dbReference>
<comment type="caution">
    <text evidence="1">The sequence shown here is derived from an EMBL/GenBank/DDBJ whole genome shotgun (WGS) entry which is preliminary data.</text>
</comment>
<gene>
    <name evidence="1" type="ORF">JQ615_41850</name>
</gene>
<protein>
    <submittedName>
        <fullName evidence="1">Uncharacterized protein</fullName>
    </submittedName>
</protein>
<keyword evidence="2" id="KW-1185">Reference proteome</keyword>
<evidence type="ECO:0000313" key="2">
    <source>
        <dbReference type="Proteomes" id="UP001315278"/>
    </source>
</evidence>
<proteinExistence type="predicted"/>
<dbReference type="Proteomes" id="UP001315278">
    <property type="component" value="Unassembled WGS sequence"/>
</dbReference>
<evidence type="ECO:0000313" key="1">
    <source>
        <dbReference type="EMBL" id="MBR0801875.1"/>
    </source>
</evidence>
<organism evidence="1 2">
    <name type="scientific">Bradyrhizobium jicamae</name>
    <dbReference type="NCBI Taxonomy" id="280332"/>
    <lineage>
        <taxon>Bacteria</taxon>
        <taxon>Pseudomonadati</taxon>
        <taxon>Pseudomonadota</taxon>
        <taxon>Alphaproteobacteria</taxon>
        <taxon>Hyphomicrobiales</taxon>
        <taxon>Nitrobacteraceae</taxon>
        <taxon>Bradyrhizobium</taxon>
    </lineage>
</organism>
<reference evidence="2" key="1">
    <citation type="journal article" date="2021" name="ISME J.">
        <title>Evolutionary origin and ecological implication of a unique nif island in free-living Bradyrhizobium lineages.</title>
        <authorList>
            <person name="Tao J."/>
        </authorList>
    </citation>
    <scope>NUCLEOTIDE SEQUENCE [LARGE SCALE GENOMIC DNA]</scope>
    <source>
        <strain evidence="2">SZCCT0434</strain>
    </source>
</reference>